<dbReference type="InterPro" id="IPR008030">
    <property type="entry name" value="NmrA-like"/>
</dbReference>
<evidence type="ECO:0000313" key="2">
    <source>
        <dbReference type="EMBL" id="OAP38573.1"/>
    </source>
</evidence>
<dbReference type="Pfam" id="PF05368">
    <property type="entry name" value="NmrA"/>
    <property type="match status" value="1"/>
</dbReference>
<dbReference type="AlphaFoldDB" id="A0A178XUW4"/>
<organism evidence="2 3">
    <name type="scientific">Sinorhizobium glycinis</name>
    <dbReference type="NCBI Taxonomy" id="1472378"/>
    <lineage>
        <taxon>Bacteria</taxon>
        <taxon>Pseudomonadati</taxon>
        <taxon>Pseudomonadota</taxon>
        <taxon>Alphaproteobacteria</taxon>
        <taxon>Hyphomicrobiales</taxon>
        <taxon>Rhizobiaceae</taxon>
        <taxon>Sinorhizobium/Ensifer group</taxon>
        <taxon>Sinorhizobium</taxon>
    </lineage>
</organism>
<dbReference type="Proteomes" id="UP000094025">
    <property type="component" value="Unassembled WGS sequence"/>
</dbReference>
<dbReference type="EMBL" id="LPUX01000061">
    <property type="protein sequence ID" value="OAP38573.1"/>
    <property type="molecule type" value="Genomic_DNA"/>
</dbReference>
<name>A0A178XUW4_9HYPH</name>
<dbReference type="InterPro" id="IPR052718">
    <property type="entry name" value="NmrA-type_oxidoreductase"/>
</dbReference>
<dbReference type="STRING" id="1472378.AU381_23785"/>
<evidence type="ECO:0000313" key="3">
    <source>
        <dbReference type="Proteomes" id="UP000094025"/>
    </source>
</evidence>
<keyword evidence="3" id="KW-1185">Reference proteome</keyword>
<reference evidence="2 3" key="1">
    <citation type="journal article" date="2016" name="Int. J. Syst. Evol. Microbiol.">
        <title>Ensifer glycinis sp. nov., an novel rhizobial species associated with Glycine spp.</title>
        <authorList>
            <person name="Yan H."/>
            <person name="Yan J."/>
            <person name="Sui X.H."/>
            <person name="Wang E.T."/>
            <person name="Chen W.X."/>
            <person name="Zhang X.X."/>
            <person name="Chen W.F."/>
        </authorList>
    </citation>
    <scope>NUCLEOTIDE SEQUENCE [LARGE SCALE GENOMIC DNA]</scope>
    <source>
        <strain evidence="2 3">CCBAU 23380</strain>
    </source>
</reference>
<sequence length="295" mass="30995">MSQTLLVTGAAGQLGKLVLDALLASGKTKPDDIIATSRDTAKLADYAAKGIKTRAADFDDPASLEKAFAGADRILIISTDTLDEPGKRLKQHLAAVDAAKKAGVKHILYTSMPNPENSVIPFAADHLGTENAIKANGIPYTILRNAWYMENLFLALPHALQTGQWFSSAGEGRISHVARQDLARAAAAALESGSIESRTYTLTGAQALTTAEIASHVAEATGKTLDVVHISDEALAGGLRGAGLPDFFVPILVSFDTNTREGHFDVVTDDVASLTGTVPLDLAAFLEANRAALAH</sequence>
<feature type="domain" description="NmrA-like" evidence="1">
    <location>
        <begin position="1"/>
        <end position="235"/>
    </location>
</feature>
<proteinExistence type="predicted"/>
<dbReference type="CDD" id="cd05269">
    <property type="entry name" value="TMR_SDR_a"/>
    <property type="match status" value="1"/>
</dbReference>
<dbReference type="PANTHER" id="PTHR47129:SF1">
    <property type="entry name" value="NMRA-LIKE DOMAIN-CONTAINING PROTEIN"/>
    <property type="match status" value="1"/>
</dbReference>
<accession>A0A178XUW4</accession>
<comment type="caution">
    <text evidence="2">The sequence shown here is derived from an EMBL/GenBank/DDBJ whole genome shotgun (WGS) entry which is preliminary data.</text>
</comment>
<gene>
    <name evidence="2" type="ORF">AU381_23785</name>
</gene>
<dbReference type="InterPro" id="IPR036291">
    <property type="entry name" value="NAD(P)-bd_dom_sf"/>
</dbReference>
<dbReference type="OrthoDB" id="7771794at2"/>
<dbReference type="RefSeq" id="WP_064243105.1">
    <property type="nucleotide sequence ID" value="NZ_LPUX01000061.1"/>
</dbReference>
<dbReference type="Gene3D" id="3.90.25.10">
    <property type="entry name" value="UDP-galactose 4-epimerase, domain 1"/>
    <property type="match status" value="1"/>
</dbReference>
<evidence type="ECO:0000259" key="1">
    <source>
        <dbReference type="Pfam" id="PF05368"/>
    </source>
</evidence>
<dbReference type="PANTHER" id="PTHR47129">
    <property type="entry name" value="QUINONE OXIDOREDUCTASE 2"/>
    <property type="match status" value="1"/>
</dbReference>
<protein>
    <submittedName>
        <fullName evidence="2">NAD(P)-dependent oxidoreductase</fullName>
    </submittedName>
</protein>
<dbReference type="Gene3D" id="3.40.50.720">
    <property type="entry name" value="NAD(P)-binding Rossmann-like Domain"/>
    <property type="match status" value="1"/>
</dbReference>
<dbReference type="SUPFAM" id="SSF51735">
    <property type="entry name" value="NAD(P)-binding Rossmann-fold domains"/>
    <property type="match status" value="1"/>
</dbReference>